<comment type="caution">
    <text evidence="1">The sequence shown here is derived from an EMBL/GenBank/DDBJ whole genome shotgun (WGS) entry which is preliminary data.</text>
</comment>
<organism evidence="1 2">
    <name type="scientific">Meloidogyne enterolobii</name>
    <name type="common">Root-knot nematode worm</name>
    <name type="synonym">Meloidogyne mayaguensis</name>
    <dbReference type="NCBI Taxonomy" id="390850"/>
    <lineage>
        <taxon>Eukaryota</taxon>
        <taxon>Metazoa</taxon>
        <taxon>Ecdysozoa</taxon>
        <taxon>Nematoda</taxon>
        <taxon>Chromadorea</taxon>
        <taxon>Rhabditida</taxon>
        <taxon>Tylenchina</taxon>
        <taxon>Tylenchomorpha</taxon>
        <taxon>Tylenchoidea</taxon>
        <taxon>Meloidogynidae</taxon>
        <taxon>Meloidogyninae</taxon>
        <taxon>Meloidogyne</taxon>
    </lineage>
</organism>
<gene>
    <name evidence="1" type="ORF">MENT_LOCUS62972</name>
</gene>
<dbReference type="Proteomes" id="UP000580250">
    <property type="component" value="Unassembled WGS sequence"/>
</dbReference>
<accession>A0A6V7YDN6</accession>
<name>A0A6V7YDN6_MELEN</name>
<dbReference type="OrthoDB" id="424753at2759"/>
<reference evidence="1 2" key="1">
    <citation type="submission" date="2020-08" db="EMBL/GenBank/DDBJ databases">
        <authorList>
            <person name="Koutsovoulos G."/>
            <person name="Danchin GJ E."/>
        </authorList>
    </citation>
    <scope>NUCLEOTIDE SEQUENCE [LARGE SCALE GENOMIC DNA]</scope>
</reference>
<evidence type="ECO:0000313" key="1">
    <source>
        <dbReference type="EMBL" id="CAD2208877.1"/>
    </source>
</evidence>
<dbReference type="AlphaFoldDB" id="A0A6V7YDN6"/>
<dbReference type="EMBL" id="CAJEWN010003900">
    <property type="protein sequence ID" value="CAD2208877.1"/>
    <property type="molecule type" value="Genomic_DNA"/>
</dbReference>
<protein>
    <submittedName>
        <fullName evidence="1">Uncharacterized protein</fullName>
    </submittedName>
</protein>
<proteinExistence type="predicted"/>
<evidence type="ECO:0000313" key="2">
    <source>
        <dbReference type="Proteomes" id="UP000580250"/>
    </source>
</evidence>
<sequence>MLRDITRSQLIRLFSTRITDIRLCRFCCTVTNGFIEKKGHTGRGVLAMRSFTILDFIEDRRRNNYLIKIRNPWSRTTTTQTNTSKSTEKILQNGNTFPQDFEELFKKSRMVPSYWE</sequence>